<name>A0A419S9Y1_9SPHI</name>
<keyword evidence="2" id="KW-1185">Reference proteome</keyword>
<organism evidence="1 2">
    <name type="scientific">Pelobium manganitolerans</name>
    <dbReference type="NCBI Taxonomy" id="1842495"/>
    <lineage>
        <taxon>Bacteria</taxon>
        <taxon>Pseudomonadati</taxon>
        <taxon>Bacteroidota</taxon>
        <taxon>Sphingobacteriia</taxon>
        <taxon>Sphingobacteriales</taxon>
        <taxon>Sphingobacteriaceae</taxon>
        <taxon>Pelobium</taxon>
    </lineage>
</organism>
<dbReference type="EMBL" id="MBTA01000003">
    <property type="protein sequence ID" value="RKD19007.1"/>
    <property type="molecule type" value="Genomic_DNA"/>
</dbReference>
<evidence type="ECO:0000313" key="2">
    <source>
        <dbReference type="Proteomes" id="UP000283433"/>
    </source>
</evidence>
<gene>
    <name evidence="1" type="ORF">BCY91_14110</name>
</gene>
<evidence type="ECO:0000313" key="1">
    <source>
        <dbReference type="EMBL" id="RKD19007.1"/>
    </source>
</evidence>
<dbReference type="OrthoDB" id="784948at2"/>
<dbReference type="AlphaFoldDB" id="A0A419S9Y1"/>
<dbReference type="RefSeq" id="WP_120180653.1">
    <property type="nucleotide sequence ID" value="NZ_MBTA01000003.1"/>
</dbReference>
<accession>A0A419S9Y1</accession>
<protein>
    <submittedName>
        <fullName evidence="1">Uncharacterized protein</fullName>
    </submittedName>
</protein>
<reference evidence="1 2" key="1">
    <citation type="submission" date="2016-07" db="EMBL/GenBank/DDBJ databases">
        <title>Genome of Pelobium manganitolerans.</title>
        <authorList>
            <person name="Wu S."/>
            <person name="Wang G."/>
        </authorList>
    </citation>
    <scope>NUCLEOTIDE SEQUENCE [LARGE SCALE GENOMIC DNA]</scope>
    <source>
        <strain evidence="1 2">YS-25</strain>
    </source>
</reference>
<proteinExistence type="predicted"/>
<dbReference type="Proteomes" id="UP000283433">
    <property type="component" value="Unassembled WGS sequence"/>
</dbReference>
<sequence length="747" mass="83429">MGKKILDQFRYRLLMDRYNSITIFVDTETFILTVTSSRPINGWPDLELLPAAFNERIYAEGDTITTFCEGTTKITVTAVNTYPYVDMDIELSSNDCGYNGGGGGCTLTIEEVKVVDDDSAEIHLSGVKPGDSIQYSVDGVSGWQTSPFFDYIGPGVQVARAKNQYGCSASLQFVIVGPGQVALRIDSVDAFNEQSEYASDGHATVNAVTTFGVLQFSLDNLNWQLSNQFFNLAPGNYTVYVKDDLSAKSENFTIEPFFSFIESTPGTEMPNGNTSRWVAIHNPLLFRFRRSDYTIIGILNVGNRPQLVLDHEPQGISVGGYIAVRSEKYSGVFKVYSTSGNTVTIDTLFLQGNSSSGKVITNIKPNYRMEIKVVTGISKDKEINIGTFTADTMGLVVTQIQSKLKNLVNNKNEFTYDRINWRDLNAAASFEIYYREIWDGSLPEYSKIPEVYYFVNAAKQIGDKFGNNMAEYVTFPSYSVNVTKAKFLTSFEVPTYFVGYPFDLSFIYSENIIGHSLLRSETLLDVNSNPFGVGNHTVLSNQDGPALLNQDNAMVLIEEGYEGFTPISQALGVHRLMLSPDLLNNTAFKSVALGYYEGDEFNTVTESKKVKINNDCRKFPVYLCWVNTLGGWDYWLFESTQKIDLTTANVKTYDVYNEDLLKASATTETISKEAFEKITLGAVAEKDEFVHIRNVIMSPKVLLLIGQTPVKWVTVQIEQTSLSYQSKDEQIEFDFSILLPALNIQTN</sequence>
<comment type="caution">
    <text evidence="1">The sequence shown here is derived from an EMBL/GenBank/DDBJ whole genome shotgun (WGS) entry which is preliminary data.</text>
</comment>